<accession>A0A9P4HDG5</accession>
<sequence>MPILAKEYIPIATKDILSWIYDDLAYDQDTPIYIDANAPSHSISAAQAKTLIRKLVAGLQHEGIRPGDTVLAHSFNNLYYPILVLGIIACGGRFCGTNASYTTGELKHALASSQTKLIICDPDVLGDHIITATRATGISSSQILALDSAATPSTGEIKGFRSWRTLLDHGETDWVRFDDETTSRNTTAGLFFSSGTTGLPKATQLSHYNFIAEHVLAYESRPRAYEIRRLVALPMFHIATAPTTHISALKAGHVQAIMRRYEPSTYLTMIKKYNITDLTLVPPQVTSLLALALPAHDKSAKLASVRCVWGGGAPLDASTQARFQSLLPTSAPFTQIWAMTETTCFASLFDYPETDTTGSVGRFLPNIDVKLLDDAGNDITAPDAPGELAIRGPTVTRGYVGVPQERDFDAEGYFRTGDIMRFDDRTGLWYILDRKKDLIKVRGFQVAPAEVEGVLLAHPGVGDAAVIGVGSADGSSEMPRAYVVKKSGVELDEEGVKSWVGERLAKYKWLEGGIVFVEGLPKTASGKIIKRELRERAKIELGAKL</sequence>
<dbReference type="OrthoDB" id="6509636at2759"/>
<dbReference type="InterPro" id="IPR042099">
    <property type="entry name" value="ANL_N_sf"/>
</dbReference>
<dbReference type="AlphaFoldDB" id="A0A9P4HDG5"/>
<evidence type="ECO:0000259" key="1">
    <source>
        <dbReference type="Pfam" id="PF00501"/>
    </source>
</evidence>
<protein>
    <submittedName>
        <fullName evidence="3">4-coumarate-CoA ligase-like protein</fullName>
    </submittedName>
</protein>
<feature type="domain" description="AMP-dependent synthetase/ligase" evidence="1">
    <location>
        <begin position="29"/>
        <end position="399"/>
    </location>
</feature>
<dbReference type="EMBL" id="ML978174">
    <property type="protein sequence ID" value="KAF2032209.1"/>
    <property type="molecule type" value="Genomic_DNA"/>
</dbReference>
<comment type="caution">
    <text evidence="3">The sequence shown here is derived from an EMBL/GenBank/DDBJ whole genome shotgun (WGS) entry which is preliminary data.</text>
</comment>
<proteinExistence type="predicted"/>
<dbReference type="PANTHER" id="PTHR24096">
    <property type="entry name" value="LONG-CHAIN-FATTY-ACID--COA LIGASE"/>
    <property type="match status" value="1"/>
</dbReference>
<organism evidence="3 4">
    <name type="scientific">Setomelanomma holmii</name>
    <dbReference type="NCBI Taxonomy" id="210430"/>
    <lineage>
        <taxon>Eukaryota</taxon>
        <taxon>Fungi</taxon>
        <taxon>Dikarya</taxon>
        <taxon>Ascomycota</taxon>
        <taxon>Pezizomycotina</taxon>
        <taxon>Dothideomycetes</taxon>
        <taxon>Pleosporomycetidae</taxon>
        <taxon>Pleosporales</taxon>
        <taxon>Pleosporineae</taxon>
        <taxon>Phaeosphaeriaceae</taxon>
        <taxon>Setomelanomma</taxon>
    </lineage>
</organism>
<dbReference type="InterPro" id="IPR045851">
    <property type="entry name" value="AMP-bd_C_sf"/>
</dbReference>
<dbReference type="GO" id="GO:0019748">
    <property type="term" value="P:secondary metabolic process"/>
    <property type="evidence" value="ECO:0007669"/>
    <property type="project" value="TreeGrafter"/>
</dbReference>
<evidence type="ECO:0000259" key="2">
    <source>
        <dbReference type="Pfam" id="PF13193"/>
    </source>
</evidence>
<keyword evidence="3" id="KW-0436">Ligase</keyword>
<dbReference type="PROSITE" id="PS00455">
    <property type="entry name" value="AMP_BINDING"/>
    <property type="match status" value="1"/>
</dbReference>
<dbReference type="InterPro" id="IPR025110">
    <property type="entry name" value="AMP-bd_C"/>
</dbReference>
<dbReference type="InterPro" id="IPR020845">
    <property type="entry name" value="AMP-binding_CS"/>
</dbReference>
<name>A0A9P4HDG5_9PLEO</name>
<dbReference type="Gene3D" id="3.40.50.12780">
    <property type="entry name" value="N-terminal domain of ligase-like"/>
    <property type="match status" value="1"/>
</dbReference>
<dbReference type="SUPFAM" id="SSF56801">
    <property type="entry name" value="Acetyl-CoA synthetase-like"/>
    <property type="match status" value="1"/>
</dbReference>
<reference evidence="3" key="1">
    <citation type="journal article" date="2020" name="Stud. Mycol.">
        <title>101 Dothideomycetes genomes: a test case for predicting lifestyles and emergence of pathogens.</title>
        <authorList>
            <person name="Haridas S."/>
            <person name="Albert R."/>
            <person name="Binder M."/>
            <person name="Bloem J."/>
            <person name="Labutti K."/>
            <person name="Salamov A."/>
            <person name="Andreopoulos B."/>
            <person name="Baker S."/>
            <person name="Barry K."/>
            <person name="Bills G."/>
            <person name="Bluhm B."/>
            <person name="Cannon C."/>
            <person name="Castanera R."/>
            <person name="Culley D."/>
            <person name="Daum C."/>
            <person name="Ezra D."/>
            <person name="Gonzalez J."/>
            <person name="Henrissat B."/>
            <person name="Kuo A."/>
            <person name="Liang C."/>
            <person name="Lipzen A."/>
            <person name="Lutzoni F."/>
            <person name="Magnuson J."/>
            <person name="Mondo S."/>
            <person name="Nolan M."/>
            <person name="Ohm R."/>
            <person name="Pangilinan J."/>
            <person name="Park H.-J."/>
            <person name="Ramirez L."/>
            <person name="Alfaro M."/>
            <person name="Sun H."/>
            <person name="Tritt A."/>
            <person name="Yoshinaga Y."/>
            <person name="Zwiers L.-H."/>
            <person name="Turgeon B."/>
            <person name="Goodwin S."/>
            <person name="Spatafora J."/>
            <person name="Crous P."/>
            <person name="Grigoriev I."/>
        </authorList>
    </citation>
    <scope>NUCLEOTIDE SEQUENCE</scope>
    <source>
        <strain evidence="3">CBS 110217</strain>
    </source>
</reference>
<dbReference type="Pfam" id="PF00501">
    <property type="entry name" value="AMP-binding"/>
    <property type="match status" value="1"/>
</dbReference>
<dbReference type="InterPro" id="IPR000873">
    <property type="entry name" value="AMP-dep_synth/lig_dom"/>
</dbReference>
<dbReference type="CDD" id="cd05911">
    <property type="entry name" value="Firefly_Luc_like"/>
    <property type="match status" value="1"/>
</dbReference>
<dbReference type="Gene3D" id="3.30.300.30">
    <property type="match status" value="1"/>
</dbReference>
<gene>
    <name evidence="3" type="ORF">EK21DRAFT_61380</name>
</gene>
<dbReference type="GO" id="GO:0016405">
    <property type="term" value="F:CoA-ligase activity"/>
    <property type="evidence" value="ECO:0007669"/>
    <property type="project" value="TreeGrafter"/>
</dbReference>
<dbReference type="PANTHER" id="PTHR24096:SF265">
    <property type="entry name" value="ENZYME, PUTATIVE (AFU_ORTHOLOGUE AFUA_5G14270)-RELATED"/>
    <property type="match status" value="1"/>
</dbReference>
<keyword evidence="4" id="KW-1185">Reference proteome</keyword>
<evidence type="ECO:0000313" key="3">
    <source>
        <dbReference type="EMBL" id="KAF2032209.1"/>
    </source>
</evidence>
<evidence type="ECO:0000313" key="4">
    <source>
        <dbReference type="Proteomes" id="UP000799777"/>
    </source>
</evidence>
<dbReference type="Pfam" id="PF13193">
    <property type="entry name" value="AMP-binding_C"/>
    <property type="match status" value="1"/>
</dbReference>
<feature type="domain" description="AMP-binding enzyme C-terminal" evidence="2">
    <location>
        <begin position="450"/>
        <end position="527"/>
    </location>
</feature>
<dbReference type="Proteomes" id="UP000799777">
    <property type="component" value="Unassembled WGS sequence"/>
</dbReference>